<sequence length="361" mass="40663">MAVHDDCFRIFMRYRQISEQEVLTALREFSAWSQPWNIRPKLQLENSNIEILPVHHFAAALGLAPAYPAATRAYEDDPKLLGRQPCLEAHSSDWARGKWAPAVCHATSFSSILDFRFGSAAENLSSQQTVIIRLTVDSRGLQRVERLQEKPVHRPGRSESKAFAVFDERDVRGAVWWFKCESRFAIPVWDTPTPPTRINLPPMVEWCWAVELEQASCITFMVGGDGVEGVHAHTDGSYPCAATASKSLNHCQWIYVLTPPGDKITACREVVLGYHTALLFRRELSGIGWVGGLFCLRYNSHQTYMVNEHSIMPTALVLHLKMNRDGSYQKPSALSVLFRVIVTLGSVNQAPYHRCAHAMLT</sequence>
<dbReference type="Proteomes" id="UP001326199">
    <property type="component" value="Unassembled WGS sequence"/>
</dbReference>
<organism evidence="1 2">
    <name type="scientific">Podospora pseudopauciseta</name>
    <dbReference type="NCBI Taxonomy" id="2093780"/>
    <lineage>
        <taxon>Eukaryota</taxon>
        <taxon>Fungi</taxon>
        <taxon>Dikarya</taxon>
        <taxon>Ascomycota</taxon>
        <taxon>Pezizomycotina</taxon>
        <taxon>Sordariomycetes</taxon>
        <taxon>Sordariomycetidae</taxon>
        <taxon>Sordariales</taxon>
        <taxon>Podosporaceae</taxon>
        <taxon>Podospora</taxon>
    </lineage>
</organism>
<evidence type="ECO:0000313" key="1">
    <source>
        <dbReference type="EMBL" id="KAK4672948.1"/>
    </source>
</evidence>
<proteinExistence type="predicted"/>
<keyword evidence="2" id="KW-1185">Reference proteome</keyword>
<reference evidence="1 2" key="1">
    <citation type="journal article" date="2023" name="bioRxiv">
        <title>High-quality genome assemblies of four members of thePodospora anserinaspecies complex.</title>
        <authorList>
            <person name="Ament-Velasquez S.L."/>
            <person name="Vogan A.A."/>
            <person name="Wallerman O."/>
            <person name="Hartmann F."/>
            <person name="Gautier V."/>
            <person name="Silar P."/>
            <person name="Giraud T."/>
            <person name="Johannesson H."/>
        </authorList>
    </citation>
    <scope>NUCLEOTIDE SEQUENCE [LARGE SCALE GENOMIC DNA]</scope>
    <source>
        <strain evidence="1 2">CBS 411.78</strain>
    </source>
</reference>
<dbReference type="EMBL" id="JAFFHB010000001">
    <property type="protein sequence ID" value="KAK4672948.1"/>
    <property type="molecule type" value="Genomic_DNA"/>
</dbReference>
<evidence type="ECO:0000313" key="2">
    <source>
        <dbReference type="Proteomes" id="UP001326199"/>
    </source>
</evidence>
<name>A0ABR0HXZ9_9PEZI</name>
<dbReference type="GeneID" id="87925121"/>
<accession>A0ABR0HXZ9</accession>
<gene>
    <name evidence="1" type="ORF">QC763_0009070</name>
</gene>
<protein>
    <submittedName>
        <fullName evidence="1">Uncharacterized protein</fullName>
    </submittedName>
</protein>
<comment type="caution">
    <text evidence="1">The sequence shown here is derived from an EMBL/GenBank/DDBJ whole genome shotgun (WGS) entry which is preliminary data.</text>
</comment>
<dbReference type="RefSeq" id="XP_062770270.1">
    <property type="nucleotide sequence ID" value="XM_062905191.1"/>
</dbReference>